<dbReference type="EMBL" id="JADBGG010000003">
    <property type="protein sequence ID" value="MBE1423875.1"/>
    <property type="molecule type" value="Genomic_DNA"/>
</dbReference>
<dbReference type="InterPro" id="IPR016181">
    <property type="entry name" value="Acyl_CoA_acyltransferase"/>
</dbReference>
<dbReference type="InterPro" id="IPR000182">
    <property type="entry name" value="GNAT_dom"/>
</dbReference>
<gene>
    <name evidence="7" type="ORF">H4684_000499</name>
</gene>
<dbReference type="RefSeq" id="WP_192622711.1">
    <property type="nucleotide sequence ID" value="NZ_JADBGG010000003.1"/>
</dbReference>
<dbReference type="Gene3D" id="3.40.630.30">
    <property type="match status" value="1"/>
</dbReference>
<evidence type="ECO:0000256" key="5">
    <source>
        <dbReference type="ARBA" id="ARBA00049880"/>
    </source>
</evidence>
<accession>A0ABR9GZJ7</accession>
<protein>
    <submittedName>
        <fullName evidence="7">GNAT superfamily N-acetyltransferase</fullName>
    </submittedName>
</protein>
<evidence type="ECO:0000313" key="7">
    <source>
        <dbReference type="EMBL" id="MBE1423875.1"/>
    </source>
</evidence>
<dbReference type="CDD" id="cd04301">
    <property type="entry name" value="NAT_SF"/>
    <property type="match status" value="1"/>
</dbReference>
<proteinExistence type="predicted"/>
<comment type="caution">
    <text evidence="7">The sequence shown here is derived from an EMBL/GenBank/DDBJ whole genome shotgun (WGS) entry which is preliminary data.</text>
</comment>
<comment type="catalytic activity">
    <reaction evidence="5">
        <text>glycyl-tRNA(Gly) + acetyl-CoA = N-acetylglycyl-tRNA(Gly) + CoA + H(+)</text>
        <dbReference type="Rhea" id="RHEA:81867"/>
        <dbReference type="Rhea" id="RHEA-COMP:9683"/>
        <dbReference type="Rhea" id="RHEA-COMP:19766"/>
        <dbReference type="ChEBI" id="CHEBI:15378"/>
        <dbReference type="ChEBI" id="CHEBI:57287"/>
        <dbReference type="ChEBI" id="CHEBI:57288"/>
        <dbReference type="ChEBI" id="CHEBI:78522"/>
        <dbReference type="ChEBI" id="CHEBI:232036"/>
    </reaction>
</comment>
<sequence length="165" mass="18145">MFEPVRKLQAGDDLDGFDCGQPALNQFLQRFALMNQKASCAQTYVSIAKGRVAGFYSLAVGSVSPADAPCRVAKGLARHPVPVMILARLAVDVEYQRNGLGRALLKNALLRTLQAADIAGIRAVLVHAKDAQAREWYASWDFEPSMTDPYHLFLLLKDLKSALDR</sequence>
<keyword evidence="4" id="KW-0012">Acyltransferase</keyword>
<keyword evidence="8" id="KW-1185">Reference proteome</keyword>
<reference evidence="7 8" key="1">
    <citation type="submission" date="2020-10" db="EMBL/GenBank/DDBJ databases">
        <title>Genomic Encyclopedia of Type Strains, Phase IV (KMG-IV): sequencing the most valuable type-strain genomes for metagenomic binning, comparative biology and taxonomic classification.</title>
        <authorList>
            <person name="Goeker M."/>
        </authorList>
    </citation>
    <scope>NUCLEOTIDE SEQUENCE [LARGE SCALE GENOMIC DNA]</scope>
    <source>
        <strain evidence="7 8">DSM 4194</strain>
    </source>
</reference>
<organism evidence="7 8">
    <name type="scientific">Desulfomicrobium macestii</name>
    <dbReference type="NCBI Taxonomy" id="90731"/>
    <lineage>
        <taxon>Bacteria</taxon>
        <taxon>Pseudomonadati</taxon>
        <taxon>Thermodesulfobacteriota</taxon>
        <taxon>Desulfovibrionia</taxon>
        <taxon>Desulfovibrionales</taxon>
        <taxon>Desulfomicrobiaceae</taxon>
        <taxon>Desulfomicrobium</taxon>
    </lineage>
</organism>
<evidence type="ECO:0000259" key="6">
    <source>
        <dbReference type="Pfam" id="PF13508"/>
    </source>
</evidence>
<evidence type="ECO:0000313" key="8">
    <source>
        <dbReference type="Proteomes" id="UP000639010"/>
    </source>
</evidence>
<keyword evidence="1" id="KW-0678">Repressor</keyword>
<dbReference type="PANTHER" id="PTHR36449:SF1">
    <property type="entry name" value="ACETYLTRANSFERASE"/>
    <property type="match status" value="1"/>
</dbReference>
<evidence type="ECO:0000256" key="4">
    <source>
        <dbReference type="ARBA" id="ARBA00023315"/>
    </source>
</evidence>
<dbReference type="PANTHER" id="PTHR36449">
    <property type="entry name" value="ACETYLTRANSFERASE-RELATED"/>
    <property type="match status" value="1"/>
</dbReference>
<dbReference type="SUPFAM" id="SSF55729">
    <property type="entry name" value="Acyl-CoA N-acyltransferases (Nat)"/>
    <property type="match status" value="1"/>
</dbReference>
<keyword evidence="2" id="KW-1277">Toxin-antitoxin system</keyword>
<evidence type="ECO:0000256" key="1">
    <source>
        <dbReference type="ARBA" id="ARBA00022491"/>
    </source>
</evidence>
<keyword evidence="3" id="KW-0808">Transferase</keyword>
<evidence type="ECO:0000256" key="2">
    <source>
        <dbReference type="ARBA" id="ARBA00022649"/>
    </source>
</evidence>
<evidence type="ECO:0000256" key="3">
    <source>
        <dbReference type="ARBA" id="ARBA00022679"/>
    </source>
</evidence>
<dbReference type="Pfam" id="PF13508">
    <property type="entry name" value="Acetyltransf_7"/>
    <property type="match status" value="1"/>
</dbReference>
<dbReference type="Proteomes" id="UP000639010">
    <property type="component" value="Unassembled WGS sequence"/>
</dbReference>
<name>A0ABR9GZJ7_9BACT</name>
<feature type="domain" description="N-acetyltransferase" evidence="6">
    <location>
        <begin position="66"/>
        <end position="144"/>
    </location>
</feature>